<proteinExistence type="predicted"/>
<dbReference type="GeneID" id="102201714"/>
<feature type="compositionally biased region" description="Polar residues" evidence="2">
    <location>
        <begin position="81"/>
        <end position="92"/>
    </location>
</feature>
<feature type="coiled-coil region" evidence="1">
    <location>
        <begin position="115"/>
        <end position="142"/>
    </location>
</feature>
<evidence type="ECO:0000256" key="3">
    <source>
        <dbReference type="SAM" id="Phobius"/>
    </source>
</evidence>
<evidence type="ECO:0000256" key="2">
    <source>
        <dbReference type="SAM" id="MobiDB-lite"/>
    </source>
</evidence>
<feature type="compositionally biased region" description="Polar residues" evidence="2">
    <location>
        <begin position="49"/>
        <end position="60"/>
    </location>
</feature>
<dbReference type="InterPro" id="IPR031667">
    <property type="entry name" value="RDD1"/>
</dbReference>
<feature type="region of interest" description="Disordered" evidence="2">
    <location>
        <begin position="42"/>
        <end position="97"/>
    </location>
</feature>
<name>A0A9Y3RDD8_9CICH</name>
<dbReference type="PANTHER" id="PTHR14680:SF1">
    <property type="entry name" value="REQUIRED FOR DRUG-INDUCED DEATH PROTEIN 1"/>
    <property type="match status" value="1"/>
</dbReference>
<gene>
    <name evidence="5" type="primary">LOC102201714</name>
</gene>
<keyword evidence="3" id="KW-0472">Membrane</keyword>
<keyword evidence="1" id="KW-0175">Coiled coil</keyword>
<dbReference type="Proteomes" id="UP000695023">
    <property type="component" value="Unplaced"/>
</dbReference>
<dbReference type="AlphaFoldDB" id="A0A9Y3RDD8"/>
<dbReference type="Pfam" id="PF15828">
    <property type="entry name" value="RDD1"/>
    <property type="match status" value="1"/>
</dbReference>
<keyword evidence="4" id="KW-1185">Reference proteome</keyword>
<sequence>MHITSADNKPDLLRNLVPFFPPPYISENCNNRVNMKPKSLPSRLFQRDSPATASGKSPSRSAAKYERHVDCVDHPELLDPSLSNDGQQTADSNRQHEKCHRETLFAFLPERYEPLVDDEAKAKAKEEKKKKKKENYKKVKKNVGKALRSTWKCLMLGLYSFALGYSTPITVAATFVPDFHPSRNRT</sequence>
<keyword evidence="3" id="KW-1133">Transmembrane helix</keyword>
<evidence type="ECO:0000313" key="4">
    <source>
        <dbReference type="Proteomes" id="UP000695023"/>
    </source>
</evidence>
<organism evidence="4 5">
    <name type="scientific">Pundamilia nyererei</name>
    <dbReference type="NCBI Taxonomy" id="303518"/>
    <lineage>
        <taxon>Eukaryota</taxon>
        <taxon>Metazoa</taxon>
        <taxon>Chordata</taxon>
        <taxon>Craniata</taxon>
        <taxon>Vertebrata</taxon>
        <taxon>Euteleostomi</taxon>
        <taxon>Actinopterygii</taxon>
        <taxon>Neopterygii</taxon>
        <taxon>Teleostei</taxon>
        <taxon>Neoteleostei</taxon>
        <taxon>Acanthomorphata</taxon>
        <taxon>Ovalentaria</taxon>
        <taxon>Cichlomorphae</taxon>
        <taxon>Cichliformes</taxon>
        <taxon>Cichlidae</taxon>
        <taxon>African cichlids</taxon>
        <taxon>Pseudocrenilabrinae</taxon>
        <taxon>Haplochromini</taxon>
        <taxon>Pundamilia</taxon>
    </lineage>
</organism>
<evidence type="ECO:0000256" key="1">
    <source>
        <dbReference type="SAM" id="Coils"/>
    </source>
</evidence>
<keyword evidence="3" id="KW-0812">Transmembrane</keyword>
<feature type="compositionally biased region" description="Basic and acidic residues" evidence="2">
    <location>
        <begin position="63"/>
        <end position="77"/>
    </location>
</feature>
<protein>
    <submittedName>
        <fullName evidence="5">Uncharacterized protein C1orf115-like</fullName>
    </submittedName>
</protein>
<feature type="transmembrane region" description="Helical" evidence="3">
    <location>
        <begin position="154"/>
        <end position="176"/>
    </location>
</feature>
<evidence type="ECO:0000313" key="5">
    <source>
        <dbReference type="RefSeq" id="XP_005734498.1"/>
    </source>
</evidence>
<dbReference type="PANTHER" id="PTHR14680">
    <property type="entry name" value="SI:DKEY-126G1.9-RELATED"/>
    <property type="match status" value="1"/>
</dbReference>
<reference evidence="5" key="1">
    <citation type="submission" date="2025-08" db="UniProtKB">
        <authorList>
            <consortium name="RefSeq"/>
        </authorList>
    </citation>
    <scope>IDENTIFICATION</scope>
</reference>
<dbReference type="RefSeq" id="XP_005734498.1">
    <property type="nucleotide sequence ID" value="XM_005734441.1"/>
</dbReference>
<accession>A0A9Y3RDD8</accession>